<comment type="caution">
    <text evidence="2">The sequence shown here is derived from an EMBL/GenBank/DDBJ whole genome shotgun (WGS) entry which is preliminary data.</text>
</comment>
<dbReference type="Proteomes" id="UP000004578">
    <property type="component" value="Unassembled WGS sequence"/>
</dbReference>
<proteinExistence type="predicted"/>
<dbReference type="EMBL" id="AKFS01000295">
    <property type="protein sequence ID" value="EJF36328.1"/>
    <property type="molecule type" value="Genomic_DNA"/>
</dbReference>
<reference evidence="2 3" key="1">
    <citation type="submission" date="2012-05" db="EMBL/GenBank/DDBJ databases">
        <authorList>
            <person name="Harkins D.M."/>
            <person name="Madupu R."/>
            <person name="Durkin A.S."/>
            <person name="Torralba M."/>
            <person name="Methe B."/>
            <person name="Sutton G.G."/>
            <person name="Nelson K.E."/>
        </authorList>
    </citation>
    <scope>NUCLEOTIDE SEQUENCE [LARGE SCALE GENOMIC DNA]</scope>
    <source>
        <strain evidence="2 3">F0490</strain>
    </source>
</reference>
<evidence type="ECO:0000256" key="1">
    <source>
        <dbReference type="SAM" id="MobiDB-lite"/>
    </source>
</evidence>
<keyword evidence="3" id="KW-1185">Reference proteome</keyword>
<dbReference type="PATRIC" id="fig|1125717.3.peg.1833"/>
<feature type="region of interest" description="Disordered" evidence="1">
    <location>
        <begin position="1"/>
        <end position="50"/>
    </location>
</feature>
<accession>J1GTS6</accession>
<feature type="compositionally biased region" description="Low complexity" evidence="1">
    <location>
        <begin position="1"/>
        <end position="21"/>
    </location>
</feature>
<sequence length="50" mass="5224">MSSSRVRSRAEGAGSRRAGAGHLDAEGPKHQGLGPADIEYLKSVPLPQQP</sequence>
<name>J1GTS6_9ACTO</name>
<evidence type="ECO:0000313" key="2">
    <source>
        <dbReference type="EMBL" id="EJF36328.1"/>
    </source>
</evidence>
<dbReference type="AlphaFoldDB" id="J1GTS6"/>
<organism evidence="2 3">
    <name type="scientific">Schaalia georgiae F0490</name>
    <dbReference type="NCBI Taxonomy" id="1125717"/>
    <lineage>
        <taxon>Bacteria</taxon>
        <taxon>Bacillati</taxon>
        <taxon>Actinomycetota</taxon>
        <taxon>Actinomycetes</taxon>
        <taxon>Actinomycetales</taxon>
        <taxon>Actinomycetaceae</taxon>
        <taxon>Schaalia</taxon>
    </lineage>
</organism>
<protein>
    <submittedName>
        <fullName evidence="2">Uncharacterized protein</fullName>
    </submittedName>
</protein>
<evidence type="ECO:0000313" key="3">
    <source>
        <dbReference type="Proteomes" id="UP000004578"/>
    </source>
</evidence>
<gene>
    <name evidence="2" type="ORF">HMPREF1317_0043</name>
</gene>